<evidence type="ECO:0000313" key="5">
    <source>
        <dbReference type="Proteomes" id="UP000712673"/>
    </source>
</evidence>
<dbReference type="CDD" id="cd12819">
    <property type="entry name" value="LbR_vir_like"/>
    <property type="match status" value="1"/>
</dbReference>
<keyword evidence="3" id="KW-0472">Membrane</keyword>
<sequence length="255" mass="25852">MAQQRRFTVWSIGLLAVCFGLIALWSLPRPVATARSHDAQSQIKALLDRVQELEAKLACMTKDGDNVVFEKCNVYIRSGSGKTDGEVNGLGNLIIGYNESSGESIKRTGSHNLVIGPEHAYASFGGLVAGRENTLGAPHASVTAGRLNTASGIGASVSGGSVNTASNDFASVSGGKSNEVKGLNASVSGGTSNTAQGDFAGVTGGSDNAANGFASSVSGGSGNVATGNYASVSGGKRRDATAHDSWRGGNLLETN</sequence>
<evidence type="ECO:0000313" key="4">
    <source>
        <dbReference type="EMBL" id="MBM3223259.1"/>
    </source>
</evidence>
<proteinExistence type="predicted"/>
<feature type="compositionally biased region" description="Basic and acidic residues" evidence="2">
    <location>
        <begin position="236"/>
        <end position="246"/>
    </location>
</feature>
<feature type="transmembrane region" description="Helical" evidence="3">
    <location>
        <begin position="7"/>
        <end position="27"/>
    </location>
</feature>
<feature type="coiled-coil region" evidence="1">
    <location>
        <begin position="36"/>
        <end position="63"/>
    </location>
</feature>
<organism evidence="4 5">
    <name type="scientific">Tectimicrobiota bacterium</name>
    <dbReference type="NCBI Taxonomy" id="2528274"/>
    <lineage>
        <taxon>Bacteria</taxon>
        <taxon>Pseudomonadati</taxon>
        <taxon>Nitrospinota/Tectimicrobiota group</taxon>
        <taxon>Candidatus Tectimicrobiota</taxon>
    </lineage>
</organism>
<dbReference type="Gene3D" id="2.150.10.10">
    <property type="entry name" value="Serralysin-like metalloprotease, C-terminal"/>
    <property type="match status" value="2"/>
</dbReference>
<dbReference type="AlphaFoldDB" id="A0A938B1T2"/>
<accession>A0A938B1T2</accession>
<evidence type="ECO:0000256" key="2">
    <source>
        <dbReference type="SAM" id="MobiDB-lite"/>
    </source>
</evidence>
<name>A0A938B1T2_UNCTE</name>
<evidence type="ECO:0008006" key="6">
    <source>
        <dbReference type="Google" id="ProtNLM"/>
    </source>
</evidence>
<reference evidence="4" key="1">
    <citation type="submission" date="2019-03" db="EMBL/GenBank/DDBJ databases">
        <title>Lake Tanganyika Metagenome-Assembled Genomes (MAGs).</title>
        <authorList>
            <person name="Tran P."/>
        </authorList>
    </citation>
    <scope>NUCLEOTIDE SEQUENCE</scope>
    <source>
        <strain evidence="4">K_DeepCast_65m_m2_066</strain>
    </source>
</reference>
<dbReference type="InterPro" id="IPR011049">
    <property type="entry name" value="Serralysin-like_metalloprot_C"/>
</dbReference>
<keyword evidence="3" id="KW-0812">Transmembrane</keyword>
<evidence type="ECO:0000256" key="3">
    <source>
        <dbReference type="SAM" id="Phobius"/>
    </source>
</evidence>
<feature type="compositionally biased region" description="Low complexity" evidence="2">
    <location>
        <begin position="216"/>
        <end position="228"/>
    </location>
</feature>
<dbReference type="EMBL" id="VGLS01000118">
    <property type="protein sequence ID" value="MBM3223259.1"/>
    <property type="molecule type" value="Genomic_DNA"/>
</dbReference>
<comment type="caution">
    <text evidence="4">The sequence shown here is derived from an EMBL/GenBank/DDBJ whole genome shotgun (WGS) entry which is preliminary data.</text>
</comment>
<gene>
    <name evidence="4" type="ORF">FJZ47_05585</name>
</gene>
<dbReference type="Proteomes" id="UP000712673">
    <property type="component" value="Unassembled WGS sequence"/>
</dbReference>
<evidence type="ECO:0000256" key="1">
    <source>
        <dbReference type="SAM" id="Coils"/>
    </source>
</evidence>
<keyword evidence="1" id="KW-0175">Coiled coil</keyword>
<keyword evidence="3" id="KW-1133">Transmembrane helix</keyword>
<feature type="region of interest" description="Disordered" evidence="2">
    <location>
        <begin position="216"/>
        <end position="255"/>
    </location>
</feature>
<protein>
    <recommendedName>
        <fullName evidence="6">Trimeric autotransporter adhesin YadA-like head domain-containing protein</fullName>
    </recommendedName>
</protein>